<dbReference type="Proteomes" id="UP000198693">
    <property type="component" value="Unassembled WGS sequence"/>
</dbReference>
<evidence type="ECO:0000313" key="3">
    <source>
        <dbReference type="Proteomes" id="UP000198693"/>
    </source>
</evidence>
<protein>
    <recommendedName>
        <fullName evidence="4">DUF1772 domain-containing protein</fullName>
    </recommendedName>
</protein>
<dbReference type="AlphaFoldDB" id="A0A1I7ILU8"/>
<feature type="transmembrane region" description="Helical" evidence="1">
    <location>
        <begin position="93"/>
        <end position="113"/>
    </location>
</feature>
<dbReference type="OrthoDB" id="1453741at2"/>
<sequence length="176" mass="19335">MSHCSCYDVRSSKEVVLLRIWWQVTLLLAALGLVMGGAHVLELPVRKQYEPEFYLQVTSTLYQYFGLVGGPVQVMALLAAAVLAWLVRDRVAFRSTLAGAVCLGLSLALWFLLVQPVNAAWAEALQAGSADAVQSYAQLQDRWEFGHVIAFVAWCLGFTLLLNGLLREAFASSSGR</sequence>
<dbReference type="EMBL" id="FPBP01000007">
    <property type="protein sequence ID" value="SFU73878.1"/>
    <property type="molecule type" value="Genomic_DNA"/>
</dbReference>
<dbReference type="STRING" id="463301.SAMN04487955_107123"/>
<feature type="transmembrane region" description="Helical" evidence="1">
    <location>
        <begin position="145"/>
        <end position="166"/>
    </location>
</feature>
<accession>A0A1I7ILU8</accession>
<keyword evidence="1" id="KW-0812">Transmembrane</keyword>
<proteinExistence type="predicted"/>
<feature type="transmembrane region" description="Helical" evidence="1">
    <location>
        <begin position="61"/>
        <end position="86"/>
    </location>
</feature>
<name>A0A1I7ILU8_9GAMM</name>
<evidence type="ECO:0000256" key="1">
    <source>
        <dbReference type="SAM" id="Phobius"/>
    </source>
</evidence>
<reference evidence="3" key="1">
    <citation type="submission" date="2016-10" db="EMBL/GenBank/DDBJ databases">
        <authorList>
            <person name="Varghese N."/>
            <person name="Submissions S."/>
        </authorList>
    </citation>
    <scope>NUCLEOTIDE SEQUENCE [LARGE SCALE GENOMIC DNA]</scope>
    <source>
        <strain evidence="3">CGMCC 1.6981</strain>
    </source>
</reference>
<organism evidence="2 3">
    <name type="scientific">Halomonas korlensis</name>
    <dbReference type="NCBI Taxonomy" id="463301"/>
    <lineage>
        <taxon>Bacteria</taxon>
        <taxon>Pseudomonadati</taxon>
        <taxon>Pseudomonadota</taxon>
        <taxon>Gammaproteobacteria</taxon>
        <taxon>Oceanospirillales</taxon>
        <taxon>Halomonadaceae</taxon>
        <taxon>Halomonas</taxon>
    </lineage>
</organism>
<evidence type="ECO:0000313" key="2">
    <source>
        <dbReference type="EMBL" id="SFU73878.1"/>
    </source>
</evidence>
<evidence type="ECO:0008006" key="4">
    <source>
        <dbReference type="Google" id="ProtNLM"/>
    </source>
</evidence>
<gene>
    <name evidence="2" type="ORF">SAMN04487955_107123</name>
</gene>
<keyword evidence="1" id="KW-0472">Membrane</keyword>
<feature type="transmembrane region" description="Helical" evidence="1">
    <location>
        <begin position="20"/>
        <end position="41"/>
    </location>
</feature>
<keyword evidence="3" id="KW-1185">Reference proteome</keyword>
<keyword evidence="1" id="KW-1133">Transmembrane helix</keyword>